<evidence type="ECO:0008006" key="3">
    <source>
        <dbReference type="Google" id="ProtNLM"/>
    </source>
</evidence>
<gene>
    <name evidence="1" type="ORF">LAZ67_2005298</name>
</gene>
<proteinExistence type="predicted"/>
<dbReference type="PANTHER" id="PTHR47331:SF1">
    <property type="entry name" value="GAG-LIKE PROTEIN"/>
    <property type="match status" value="1"/>
</dbReference>
<evidence type="ECO:0000313" key="2">
    <source>
        <dbReference type="Proteomes" id="UP001235939"/>
    </source>
</evidence>
<dbReference type="SUPFAM" id="SSF53098">
    <property type="entry name" value="Ribonuclease H-like"/>
    <property type="match status" value="1"/>
</dbReference>
<accession>A0ABY6K5U2</accession>
<dbReference type="EMBL" id="CP092864">
    <property type="protein sequence ID" value="UYV63684.1"/>
    <property type="molecule type" value="Genomic_DNA"/>
</dbReference>
<dbReference type="Proteomes" id="UP001235939">
    <property type="component" value="Chromosome 02"/>
</dbReference>
<dbReference type="InterPro" id="IPR036397">
    <property type="entry name" value="RNaseH_sf"/>
</dbReference>
<dbReference type="Gene3D" id="3.30.420.10">
    <property type="entry name" value="Ribonuclease H-like superfamily/Ribonuclease H"/>
    <property type="match status" value="1"/>
</dbReference>
<dbReference type="PANTHER" id="PTHR47331">
    <property type="entry name" value="PHD-TYPE DOMAIN-CONTAINING PROTEIN"/>
    <property type="match status" value="1"/>
</dbReference>
<sequence length="216" mass="24227">MKCARFHKKKEAPFQLMGNLPFTRINRSRPFLVTGIDFAGPFLIKRNIGRTTSTMNAYVALFICFSTRAIHLELISSLTTDALISTIRRFIARRGKLATIHSDNATNLVEGIQWKFIPPSAPHFGGLWEAGVKSMKYHLRRTMGSALLNFEELTTLLAQFEACLNSRPLCPLSEDPEDLQALTPGHFLIGGSLTALPDEDDIIAMSLPNRWQLIQK</sequence>
<name>A0ABY6K5U2_9ARAC</name>
<dbReference type="InterPro" id="IPR012337">
    <property type="entry name" value="RNaseH-like_sf"/>
</dbReference>
<reference evidence="1 2" key="1">
    <citation type="submission" date="2022-01" db="EMBL/GenBank/DDBJ databases">
        <title>A chromosomal length assembly of Cordylochernes scorpioides.</title>
        <authorList>
            <person name="Zeh D."/>
            <person name="Zeh J."/>
        </authorList>
    </citation>
    <scope>NUCLEOTIDE SEQUENCE [LARGE SCALE GENOMIC DNA]</scope>
    <source>
        <strain evidence="1">IN4F17</strain>
        <tissue evidence="1">Whole Body</tissue>
    </source>
</reference>
<protein>
    <recommendedName>
        <fullName evidence="3">Integrase catalytic domain-containing protein</fullName>
    </recommendedName>
</protein>
<evidence type="ECO:0000313" key="1">
    <source>
        <dbReference type="EMBL" id="UYV63684.1"/>
    </source>
</evidence>
<keyword evidence="2" id="KW-1185">Reference proteome</keyword>
<organism evidence="1 2">
    <name type="scientific">Cordylochernes scorpioides</name>
    <dbReference type="NCBI Taxonomy" id="51811"/>
    <lineage>
        <taxon>Eukaryota</taxon>
        <taxon>Metazoa</taxon>
        <taxon>Ecdysozoa</taxon>
        <taxon>Arthropoda</taxon>
        <taxon>Chelicerata</taxon>
        <taxon>Arachnida</taxon>
        <taxon>Pseudoscorpiones</taxon>
        <taxon>Cheliferoidea</taxon>
        <taxon>Chernetidae</taxon>
        <taxon>Cordylochernes</taxon>
    </lineage>
</organism>